<dbReference type="RefSeq" id="XP_056078536.1">
    <property type="nucleotide sequence ID" value="XM_056224637.1"/>
</dbReference>
<evidence type="ECO:0000256" key="5">
    <source>
        <dbReference type="ARBA" id="ARBA00022723"/>
    </source>
</evidence>
<dbReference type="GeneID" id="80920290"/>
<comment type="catalytic activity">
    <reaction evidence="1">
        <text>[E2 ubiquitin-conjugating enzyme]-S-ubiquitinyl-L-cysteine + [acceptor protein]-L-lysine = [E2 ubiquitin-conjugating enzyme]-L-cysteine + [acceptor protein]-N(6)-ubiquitinyl-L-lysine.</text>
        <dbReference type="EC" id="2.3.2.31"/>
    </reaction>
</comment>
<protein>
    <recommendedName>
        <fullName evidence="3">RBR-type E3 ubiquitin transferase</fullName>
        <ecNumber evidence="3">2.3.2.31</ecNumber>
    </recommendedName>
</protein>
<dbReference type="InterPro" id="IPR001841">
    <property type="entry name" value="Znf_RING"/>
</dbReference>
<dbReference type="CDD" id="cd23783">
    <property type="entry name" value="RWD_ScITT1-like"/>
    <property type="match status" value="1"/>
</dbReference>
<dbReference type="SUPFAM" id="SSF57850">
    <property type="entry name" value="RING/U-box"/>
    <property type="match status" value="2"/>
</dbReference>
<dbReference type="InterPro" id="IPR013083">
    <property type="entry name" value="Znf_RING/FYVE/PHD"/>
</dbReference>
<proteinExistence type="inferred from homology"/>
<dbReference type="PROSITE" id="PS50089">
    <property type="entry name" value="ZF_RING_2"/>
    <property type="match status" value="1"/>
</dbReference>
<feature type="domain" description="RING-type" evidence="12">
    <location>
        <begin position="180"/>
        <end position="233"/>
    </location>
</feature>
<keyword evidence="5" id="KW-0479">Metal-binding</keyword>
<dbReference type="PANTHER" id="PTHR11685">
    <property type="entry name" value="RBR FAMILY RING FINGER AND IBR DOMAIN-CONTAINING"/>
    <property type="match status" value="1"/>
</dbReference>
<organism evidence="14 15">
    <name type="scientific">Saccharomyces mikatae IFO 1815</name>
    <dbReference type="NCBI Taxonomy" id="226126"/>
    <lineage>
        <taxon>Eukaryota</taxon>
        <taxon>Fungi</taxon>
        <taxon>Dikarya</taxon>
        <taxon>Ascomycota</taxon>
        <taxon>Saccharomycotina</taxon>
        <taxon>Saccharomycetes</taxon>
        <taxon>Saccharomycetales</taxon>
        <taxon>Saccharomycetaceae</taxon>
        <taxon>Saccharomyces</taxon>
    </lineage>
</organism>
<evidence type="ECO:0000259" key="12">
    <source>
        <dbReference type="PROSITE" id="PS50089"/>
    </source>
</evidence>
<dbReference type="Pfam" id="PF01485">
    <property type="entry name" value="IBR"/>
    <property type="match status" value="1"/>
</dbReference>
<keyword evidence="4" id="KW-0808">Transferase</keyword>
<dbReference type="PROSITE" id="PS51873">
    <property type="entry name" value="TRIAD"/>
    <property type="match status" value="1"/>
</dbReference>
<comment type="similarity">
    <text evidence="10">Belongs to the RBR family. RNF14 subfamily.</text>
</comment>
<dbReference type="EMBL" id="OX365769">
    <property type="protein sequence ID" value="CAI4035416.1"/>
    <property type="molecule type" value="Genomic_DNA"/>
</dbReference>
<evidence type="ECO:0000313" key="14">
    <source>
        <dbReference type="EMBL" id="CAI4035416.1"/>
    </source>
</evidence>
<dbReference type="CDD" id="cd20354">
    <property type="entry name" value="Rcat_RBR_RNF14"/>
    <property type="match status" value="1"/>
</dbReference>
<name>A0AA35NE20_SACMI</name>
<evidence type="ECO:0000256" key="4">
    <source>
        <dbReference type="ARBA" id="ARBA00022679"/>
    </source>
</evidence>
<evidence type="ECO:0000256" key="11">
    <source>
        <dbReference type="PROSITE-ProRule" id="PRU00175"/>
    </source>
</evidence>
<dbReference type="Gene3D" id="1.20.120.1750">
    <property type="match status" value="1"/>
</dbReference>
<dbReference type="AlphaFoldDB" id="A0AA35NE20"/>
<evidence type="ECO:0000256" key="9">
    <source>
        <dbReference type="ARBA" id="ARBA00022833"/>
    </source>
</evidence>
<dbReference type="InterPro" id="IPR044066">
    <property type="entry name" value="TRIAD_supradom"/>
</dbReference>
<dbReference type="GO" id="GO:0061630">
    <property type="term" value="F:ubiquitin protein ligase activity"/>
    <property type="evidence" value="ECO:0007669"/>
    <property type="project" value="UniProtKB-EC"/>
</dbReference>
<dbReference type="EC" id="2.3.2.31" evidence="3"/>
<evidence type="ECO:0000256" key="2">
    <source>
        <dbReference type="ARBA" id="ARBA00004906"/>
    </source>
</evidence>
<accession>A0AA35NE20</accession>
<reference evidence="14" key="1">
    <citation type="submission" date="2022-10" db="EMBL/GenBank/DDBJ databases">
        <authorList>
            <person name="Byrne P K."/>
        </authorList>
    </citation>
    <scope>NUCLEOTIDE SEQUENCE</scope>
    <source>
        <strain evidence="14">IFO1815</strain>
    </source>
</reference>
<sequence>MTLTQFNNDLGILRDMYPELEMKPVEVDETGEFPQNISGKSFFKISLLADVSVEFGEQRLLLANLSHECVEFTMHCRHYPDIRRCVSMNIKSLWMSADEKKMLTNKALELVEGTIDTEANFVDSFTSILMLIFGFLIDDTAILLFPDSVRKCLTKDQYELFKQISKEATLEKISRSNYRCCICIEVEKGVRMVKLPCQNDNIEHYLCKKCAISYFTAMIEEGRISNVRCPQCKYEELKLEDYKCYKKMVKALFTPLISVSFLKQLIGAELCERYERLFYNQAATKLSKYCPYACVTCRRCDQWCTKENLDDAMVQCQKCHFVFCFDCLHAWHGYNNKCGKKVSLSKHIIEEYLNDVGTSSNRKRELEVKYGKRMLELEVNNYIADRMLNLAIEEEGSNLQRCPRCKIVVERSEGCNKMKCEVCGTLFCFICGILLYPEDPYEHFRELFSGCYGRLFDGMSGAEI</sequence>
<keyword evidence="9" id="KW-0862">Zinc</keyword>
<evidence type="ECO:0000256" key="8">
    <source>
        <dbReference type="ARBA" id="ARBA00022786"/>
    </source>
</evidence>
<dbReference type="GO" id="GO:0016567">
    <property type="term" value="P:protein ubiquitination"/>
    <property type="evidence" value="ECO:0007669"/>
    <property type="project" value="InterPro"/>
</dbReference>
<evidence type="ECO:0000256" key="7">
    <source>
        <dbReference type="ARBA" id="ARBA00022771"/>
    </source>
</evidence>
<evidence type="ECO:0000256" key="3">
    <source>
        <dbReference type="ARBA" id="ARBA00012251"/>
    </source>
</evidence>
<keyword evidence="8" id="KW-0833">Ubl conjugation pathway</keyword>
<comment type="pathway">
    <text evidence="2">Protein modification; protein ubiquitination.</text>
</comment>
<evidence type="ECO:0000313" key="15">
    <source>
        <dbReference type="Proteomes" id="UP001161438"/>
    </source>
</evidence>
<keyword evidence="6" id="KW-0677">Repeat</keyword>
<keyword evidence="15" id="KW-1185">Reference proteome</keyword>
<gene>
    <name evidence="14" type="primary">SMKI13G0640</name>
    <name evidence="14" type="ORF">SMKI_13G0640</name>
</gene>
<dbReference type="Proteomes" id="UP001161438">
    <property type="component" value="Chromosome 13"/>
</dbReference>
<evidence type="ECO:0000256" key="1">
    <source>
        <dbReference type="ARBA" id="ARBA00001798"/>
    </source>
</evidence>
<evidence type="ECO:0000256" key="10">
    <source>
        <dbReference type="ARBA" id="ARBA00044508"/>
    </source>
</evidence>
<dbReference type="Gene3D" id="3.30.40.10">
    <property type="entry name" value="Zinc/RING finger domain, C3HC4 (zinc finger)"/>
    <property type="match status" value="1"/>
</dbReference>
<dbReference type="InterPro" id="IPR047548">
    <property type="entry name" value="Rcat_RBR_RNF14"/>
</dbReference>
<dbReference type="InterPro" id="IPR031127">
    <property type="entry name" value="E3_UB_ligase_RBR"/>
</dbReference>
<dbReference type="GO" id="GO:0008270">
    <property type="term" value="F:zinc ion binding"/>
    <property type="evidence" value="ECO:0007669"/>
    <property type="project" value="UniProtKB-KW"/>
</dbReference>
<feature type="domain" description="RING-type" evidence="13">
    <location>
        <begin position="176"/>
        <end position="455"/>
    </location>
</feature>
<keyword evidence="7 11" id="KW-0863">Zinc-finger</keyword>
<dbReference type="SMART" id="SM00647">
    <property type="entry name" value="IBR"/>
    <property type="match status" value="2"/>
</dbReference>
<evidence type="ECO:0000259" key="13">
    <source>
        <dbReference type="PROSITE" id="PS51873"/>
    </source>
</evidence>
<evidence type="ECO:0000256" key="6">
    <source>
        <dbReference type="ARBA" id="ARBA00022737"/>
    </source>
</evidence>
<dbReference type="InterPro" id="IPR002867">
    <property type="entry name" value="IBR_dom"/>
</dbReference>